<keyword evidence="3" id="KW-0808">Transferase</keyword>
<reference evidence="13 14" key="1">
    <citation type="submission" date="2019-03" db="EMBL/GenBank/DDBJ databases">
        <authorList>
            <person name="Gaulin E."/>
            <person name="Dumas B."/>
        </authorList>
    </citation>
    <scope>NUCLEOTIDE SEQUENCE [LARGE SCALE GENOMIC DNA]</scope>
    <source>
        <strain evidence="13">CBS 568.67</strain>
    </source>
</reference>
<evidence type="ECO:0000256" key="9">
    <source>
        <dbReference type="ARBA" id="ARBA00047885"/>
    </source>
</evidence>
<evidence type="ECO:0000256" key="4">
    <source>
        <dbReference type="ARBA" id="ARBA00022691"/>
    </source>
</evidence>
<feature type="binding site" evidence="11">
    <location>
        <position position="202"/>
    </location>
    <ligand>
        <name>S-adenosyl-L-methionine</name>
        <dbReference type="ChEBI" id="CHEBI:59789"/>
    </ligand>
</feature>
<keyword evidence="14" id="KW-1185">Reference proteome</keyword>
<dbReference type="Gene3D" id="3.40.50.150">
    <property type="entry name" value="Vaccinia Virus protein VP39"/>
    <property type="match status" value="1"/>
</dbReference>
<evidence type="ECO:0000256" key="5">
    <source>
        <dbReference type="ARBA" id="ARBA00039112"/>
    </source>
</evidence>
<gene>
    <name evidence="13" type="primary">Aste57867_12822</name>
    <name evidence="12" type="ORF">As57867_012774</name>
    <name evidence="13" type="ORF">ASTE57867_12822</name>
</gene>
<dbReference type="InterPro" id="IPR029063">
    <property type="entry name" value="SAM-dependent_MTases_sf"/>
</dbReference>
<dbReference type="PANTHER" id="PTHR12753">
    <property type="entry name" value="AD-003 - RELATED"/>
    <property type="match status" value="1"/>
</dbReference>
<dbReference type="GO" id="GO:0005737">
    <property type="term" value="C:cytoplasm"/>
    <property type="evidence" value="ECO:0007669"/>
    <property type="project" value="TreeGrafter"/>
</dbReference>
<evidence type="ECO:0000256" key="7">
    <source>
        <dbReference type="ARBA" id="ARBA00043129"/>
    </source>
</evidence>
<comment type="similarity">
    <text evidence="1">Belongs to the methyltransferase superfamily. NTM1 family.</text>
</comment>
<dbReference type="FunFam" id="3.40.50.150:FF:000025">
    <property type="entry name" value="N-terminal Xaa-Pro-Lys N-methyltransferase 1"/>
    <property type="match status" value="1"/>
</dbReference>
<evidence type="ECO:0000313" key="12">
    <source>
        <dbReference type="EMBL" id="KAF0696404.1"/>
    </source>
</evidence>
<dbReference type="PANTHER" id="PTHR12753:SF0">
    <property type="entry name" value="ALPHA N-TERMINAL PROTEIN METHYLTRANSFERASE 1"/>
    <property type="match status" value="1"/>
</dbReference>
<feature type="binding site" evidence="11">
    <location>
        <position position="136"/>
    </location>
    <ligand>
        <name>S-adenosyl-L-methionine</name>
        <dbReference type="ChEBI" id="CHEBI:59789"/>
    </ligand>
</feature>
<feature type="binding site" evidence="11">
    <location>
        <position position="141"/>
    </location>
    <ligand>
        <name>S-adenosyl-L-methionine</name>
        <dbReference type="ChEBI" id="CHEBI:59789"/>
    </ligand>
</feature>
<evidence type="ECO:0000313" key="13">
    <source>
        <dbReference type="EMBL" id="VFT89669.1"/>
    </source>
</evidence>
<reference evidence="12" key="2">
    <citation type="submission" date="2019-06" db="EMBL/GenBank/DDBJ databases">
        <title>Genomics analysis of Aphanomyces spp. identifies a new class of oomycete effector associated with host adaptation.</title>
        <authorList>
            <person name="Gaulin E."/>
        </authorList>
    </citation>
    <scope>NUCLEOTIDE SEQUENCE</scope>
    <source>
        <strain evidence="12">CBS 578.67</strain>
    </source>
</reference>
<sequence>MKFYDWPTTVAFDATGLERRFKSMPIDWAALKRIADIVQSDLDANGLEEHDDYETVFDMWEAELADVKDTDEKPATWYTSGADYWEAEENCPPTDMGVLGGYGHISPIDVEGSAAFLDRLQKSRPTMQQNLAIDCGCGVGRVVKNLLLPRYTAVDCLEQSQRLLAAAPSYIGAEKARVRNLYCMGMQDFEPVARSYDLIWCQWVLGHLTDVDFVAFLKRCQAALAPGGVICIKENAINEGVPYYVDKDDSSLGRSSAYYKSIFRQAGLTLLAEERQCGFPEELYPVITYALC</sequence>
<organism evidence="13 14">
    <name type="scientific">Aphanomyces stellatus</name>
    <dbReference type="NCBI Taxonomy" id="120398"/>
    <lineage>
        <taxon>Eukaryota</taxon>
        <taxon>Sar</taxon>
        <taxon>Stramenopiles</taxon>
        <taxon>Oomycota</taxon>
        <taxon>Saprolegniomycetes</taxon>
        <taxon>Saprolegniales</taxon>
        <taxon>Verrucalvaceae</taxon>
        <taxon>Aphanomyces</taxon>
    </lineage>
</organism>
<dbReference type="EMBL" id="VJMH01005403">
    <property type="protein sequence ID" value="KAF0696404.1"/>
    <property type="molecule type" value="Genomic_DNA"/>
</dbReference>
<dbReference type="GO" id="GO:0032259">
    <property type="term" value="P:methylation"/>
    <property type="evidence" value="ECO:0007669"/>
    <property type="project" value="UniProtKB-KW"/>
</dbReference>
<name>A0A485KWK6_9STRA</name>
<evidence type="ECO:0000256" key="2">
    <source>
        <dbReference type="ARBA" id="ARBA00022603"/>
    </source>
</evidence>
<keyword evidence="4 11" id="KW-0949">S-adenosyl-L-methionine</keyword>
<comment type="catalytic activity">
    <reaction evidence="10">
        <text>N-terminal L-alanyl-L-prolyl-L-lysyl-[protein] + 3 S-adenosyl-L-methionine = N-terminal N,N,N-trimethyl-L-alanyl-L-prolyl-L-lysyl-[protein] + 3 S-adenosyl-L-homocysteine + 3 H(+)</text>
        <dbReference type="Rhea" id="RHEA:54712"/>
        <dbReference type="Rhea" id="RHEA-COMP:13785"/>
        <dbReference type="Rhea" id="RHEA-COMP:13971"/>
        <dbReference type="ChEBI" id="CHEBI:15378"/>
        <dbReference type="ChEBI" id="CHEBI:57856"/>
        <dbReference type="ChEBI" id="CHEBI:59789"/>
        <dbReference type="ChEBI" id="CHEBI:138057"/>
        <dbReference type="ChEBI" id="CHEBI:138315"/>
        <dbReference type="EC" id="2.1.1.244"/>
    </reaction>
</comment>
<dbReference type="AlphaFoldDB" id="A0A485KWK6"/>
<dbReference type="CDD" id="cd02440">
    <property type="entry name" value="AdoMet_MTases"/>
    <property type="match status" value="1"/>
</dbReference>
<comment type="catalytic activity">
    <reaction evidence="8">
        <text>N-terminal L-seryl-L-prolyl-L-lysyl-[protein] + 3 S-adenosyl-L-methionine = N-terminal N,N,N-trimethyl-L-seryl-L-prolyl-L-lysyl-[protein] + 3 S-adenosyl-L-homocysteine + 3 H(+)</text>
        <dbReference type="Rhea" id="RHEA:54724"/>
        <dbReference type="Rhea" id="RHEA-COMP:13789"/>
        <dbReference type="Rhea" id="RHEA-COMP:13973"/>
        <dbReference type="ChEBI" id="CHEBI:15378"/>
        <dbReference type="ChEBI" id="CHEBI:57856"/>
        <dbReference type="ChEBI" id="CHEBI:59789"/>
        <dbReference type="ChEBI" id="CHEBI:138061"/>
        <dbReference type="ChEBI" id="CHEBI:138317"/>
        <dbReference type="EC" id="2.1.1.244"/>
    </reaction>
</comment>
<evidence type="ECO:0000256" key="8">
    <source>
        <dbReference type="ARBA" id="ARBA00047306"/>
    </source>
</evidence>
<dbReference type="Proteomes" id="UP000332933">
    <property type="component" value="Unassembled WGS sequence"/>
</dbReference>
<keyword evidence="2" id="KW-0489">Methyltransferase</keyword>
<dbReference type="OrthoDB" id="1298661at2759"/>
<evidence type="ECO:0000313" key="14">
    <source>
        <dbReference type="Proteomes" id="UP000332933"/>
    </source>
</evidence>
<dbReference type="EMBL" id="CAADRA010005424">
    <property type="protein sequence ID" value="VFT89669.1"/>
    <property type="molecule type" value="Genomic_DNA"/>
</dbReference>
<dbReference type="EC" id="2.1.1.244" evidence="5"/>
<dbReference type="InterPro" id="IPR008576">
    <property type="entry name" value="MeTrfase_NTM1"/>
</dbReference>
<feature type="binding site" evidence="11">
    <location>
        <begin position="186"/>
        <end position="187"/>
    </location>
    <ligand>
        <name>S-adenosyl-L-methionine</name>
        <dbReference type="ChEBI" id="CHEBI:59789"/>
    </ligand>
</feature>
<dbReference type="PIRSF" id="PIRSF016958">
    <property type="entry name" value="DUF858_MeTrfase_lik"/>
    <property type="match status" value="1"/>
</dbReference>
<protein>
    <recommendedName>
        <fullName evidence="6">Alpha N-terminal protein methyltransferase 1</fullName>
        <ecNumber evidence="5">2.1.1.244</ecNumber>
    </recommendedName>
    <alternativeName>
        <fullName evidence="7">X-Pro-Lys N-terminal protein methyltransferase 1</fullName>
    </alternativeName>
</protein>
<dbReference type="Pfam" id="PF05891">
    <property type="entry name" value="Methyltransf_PK"/>
    <property type="match status" value="1"/>
</dbReference>
<proteinExistence type="inferred from homology"/>
<evidence type="ECO:0000256" key="11">
    <source>
        <dbReference type="PIRSR" id="PIRSR016958-1"/>
    </source>
</evidence>
<evidence type="ECO:0000256" key="6">
    <source>
        <dbReference type="ARBA" id="ARBA00039449"/>
    </source>
</evidence>
<evidence type="ECO:0000256" key="10">
    <source>
        <dbReference type="ARBA" id="ARBA00048167"/>
    </source>
</evidence>
<dbReference type="SUPFAM" id="SSF53335">
    <property type="entry name" value="S-adenosyl-L-methionine-dependent methyltransferases"/>
    <property type="match status" value="1"/>
</dbReference>
<evidence type="ECO:0000256" key="3">
    <source>
        <dbReference type="ARBA" id="ARBA00022679"/>
    </source>
</evidence>
<evidence type="ECO:0000256" key="1">
    <source>
        <dbReference type="ARBA" id="ARBA00009059"/>
    </source>
</evidence>
<dbReference type="GO" id="GO:0071885">
    <property type="term" value="F:N-terminal protein N-methyltransferase activity"/>
    <property type="evidence" value="ECO:0007669"/>
    <property type="project" value="UniProtKB-EC"/>
</dbReference>
<comment type="catalytic activity">
    <reaction evidence="9">
        <text>N-terminal L-prolyl-L-prolyl-L-lysyl-[protein] + 2 S-adenosyl-L-methionine = N-terminal N,N-dimethyl-L-prolyl-L-prolyl-L-lysyl-[protein] + 2 S-adenosyl-L-homocysteine + 2 H(+)</text>
        <dbReference type="Rhea" id="RHEA:54736"/>
        <dbReference type="Rhea" id="RHEA-COMP:13787"/>
        <dbReference type="Rhea" id="RHEA-COMP:13974"/>
        <dbReference type="ChEBI" id="CHEBI:15378"/>
        <dbReference type="ChEBI" id="CHEBI:57856"/>
        <dbReference type="ChEBI" id="CHEBI:59789"/>
        <dbReference type="ChEBI" id="CHEBI:138059"/>
        <dbReference type="ChEBI" id="CHEBI:138318"/>
        <dbReference type="EC" id="2.1.1.244"/>
    </reaction>
</comment>
<accession>A0A485KWK6</accession>